<dbReference type="GO" id="GO:0000293">
    <property type="term" value="F:ferric-chelate reductase activity"/>
    <property type="evidence" value="ECO:0007669"/>
    <property type="project" value="UniProtKB-ARBA"/>
</dbReference>
<dbReference type="PROSITE" id="PS51384">
    <property type="entry name" value="FAD_FR"/>
    <property type="match status" value="1"/>
</dbReference>
<comment type="similarity">
    <text evidence="2">Belongs to the ferric reductase (FRE) family.</text>
</comment>
<evidence type="ECO:0000256" key="3">
    <source>
        <dbReference type="ARBA" id="ARBA00022448"/>
    </source>
</evidence>
<evidence type="ECO:0000256" key="12">
    <source>
        <dbReference type="SAM" id="Phobius"/>
    </source>
</evidence>
<evidence type="ECO:0000256" key="13">
    <source>
        <dbReference type="SAM" id="SignalP"/>
    </source>
</evidence>
<dbReference type="CDD" id="cd06186">
    <property type="entry name" value="NOX_Duox_like_FAD_NADP"/>
    <property type="match status" value="1"/>
</dbReference>
<feature type="domain" description="FAD-binding FR-type" evidence="14">
    <location>
        <begin position="410"/>
        <end position="548"/>
    </location>
</feature>
<dbReference type="OrthoDB" id="167398at2759"/>
<dbReference type="GeneID" id="19171779"/>
<dbReference type="RefSeq" id="XP_007735979.1">
    <property type="nucleotide sequence ID" value="XM_007737789.1"/>
</dbReference>
<comment type="subcellular location">
    <subcellularLocation>
        <location evidence="1">Membrane</location>
        <topology evidence="1">Multi-pass membrane protein</topology>
    </subcellularLocation>
</comment>
<evidence type="ECO:0000256" key="4">
    <source>
        <dbReference type="ARBA" id="ARBA00022692"/>
    </source>
</evidence>
<evidence type="ECO:0000313" key="16">
    <source>
        <dbReference type="Proteomes" id="UP000019478"/>
    </source>
</evidence>
<dbReference type="Gene3D" id="3.40.50.80">
    <property type="entry name" value="Nucleotide-binding domain of ferredoxin-NADP reductase (FNR) module"/>
    <property type="match status" value="1"/>
</dbReference>
<keyword evidence="6 12" id="KW-1133">Transmembrane helix</keyword>
<feature type="transmembrane region" description="Helical" evidence="12">
    <location>
        <begin position="346"/>
        <end position="363"/>
    </location>
</feature>
<evidence type="ECO:0000256" key="5">
    <source>
        <dbReference type="ARBA" id="ARBA00022982"/>
    </source>
</evidence>
<sequence>MRFPLVIAFLASSFVHLAVGANTYCATACKNPLSYLKFNGTDYSDDDVDPSCSNLLEVQSYYVCLRQYCTASETKKAVSKLKKSCDPVSVPPISVISNLTVESLRQVEFKDLRKKTVLGEAVLLSETLFGLSMRTLTSADESDARNIRYGHAAYGYWGVVLLVGMITRISTFIRRQLRPRLSSSPRPKGSLWRRARLGVQQYITTPALFRQHSAEPVGWCTIPPRLQALTIFGFVVVNVVLSCVDYDIFAGNVRRPNEKEQLTRWIGRRTGVLATANLPLMFTFAMRNNVLSWLTGWNYATFSQFHRWIARMAMTLLFVHAVTYTLYEFLAGGSAKYYDQWLEGYWAWGIVAFIVGCFMTAWASYPVRRYLYEAFLVVHIVLAIVFLVGTWYHLKKQDDEYVMYFWPCVAVWAFDRLMRIGRVLLSNLSTGKALVKYNPQSGLVRLEVPARLAVRPQAGTYYYIYVLHGFKFWESHPFTLSSWEMNEATTTGPLSSGTLSFIIQPQDSFTARLRQFLIHKRTSEDGSTIYASPIRVLIEGPYGHSYDLQSHDSALIIVGGSGVTVAVSHLRSLRESMDKNEQMAIRKVHVVWVVRHQAQFQDLLDLEVASWLDASGFHSKIDMQVDIYVTHKGESMISSGPDVSEKVDGVDNASSLPPSATGDEKARSTGSTLSTSSNINHYNYRPSMRQIVLDNARVDGCNGKKMALVCCGPPSMADDVRAATVLAMKDGADGIDFIPESFTW</sequence>
<dbReference type="Pfam" id="PF01794">
    <property type="entry name" value="Ferric_reduct"/>
    <property type="match status" value="1"/>
</dbReference>
<name>W9XWP3_9EURO</name>
<evidence type="ECO:0000256" key="6">
    <source>
        <dbReference type="ARBA" id="ARBA00022989"/>
    </source>
</evidence>
<dbReference type="InterPro" id="IPR017927">
    <property type="entry name" value="FAD-bd_FR_type"/>
</dbReference>
<comment type="caution">
    <text evidence="15">The sequence shown here is derived from an EMBL/GenBank/DDBJ whole genome shotgun (WGS) entry which is preliminary data.</text>
</comment>
<dbReference type="AlphaFoldDB" id="W9XWP3"/>
<feature type="chain" id="PRO_5004933124" description="FAD-binding FR-type domain-containing protein" evidence="13">
    <location>
        <begin position="21"/>
        <end position="744"/>
    </location>
</feature>
<dbReference type="eggNOG" id="KOG0039">
    <property type="taxonomic scope" value="Eukaryota"/>
</dbReference>
<keyword evidence="13" id="KW-0732">Signal</keyword>
<evidence type="ECO:0000256" key="9">
    <source>
        <dbReference type="ARBA" id="ARBA00023136"/>
    </source>
</evidence>
<organism evidence="15 16">
    <name type="scientific">Capronia epimyces CBS 606.96</name>
    <dbReference type="NCBI Taxonomy" id="1182542"/>
    <lineage>
        <taxon>Eukaryota</taxon>
        <taxon>Fungi</taxon>
        <taxon>Dikarya</taxon>
        <taxon>Ascomycota</taxon>
        <taxon>Pezizomycotina</taxon>
        <taxon>Eurotiomycetes</taxon>
        <taxon>Chaetothyriomycetidae</taxon>
        <taxon>Chaetothyriales</taxon>
        <taxon>Herpotrichiellaceae</taxon>
        <taxon>Capronia</taxon>
    </lineage>
</organism>
<evidence type="ECO:0000256" key="11">
    <source>
        <dbReference type="SAM" id="MobiDB-lite"/>
    </source>
</evidence>
<evidence type="ECO:0000256" key="2">
    <source>
        <dbReference type="ARBA" id="ARBA00006278"/>
    </source>
</evidence>
<keyword evidence="8" id="KW-0406">Ion transport</keyword>
<dbReference type="InterPro" id="IPR039261">
    <property type="entry name" value="FNR_nucleotide-bd"/>
</dbReference>
<evidence type="ECO:0000259" key="14">
    <source>
        <dbReference type="PROSITE" id="PS51384"/>
    </source>
</evidence>
<keyword evidence="3" id="KW-0813">Transport</keyword>
<dbReference type="GO" id="GO:0015677">
    <property type="term" value="P:copper ion import"/>
    <property type="evidence" value="ECO:0007669"/>
    <property type="project" value="TreeGrafter"/>
</dbReference>
<dbReference type="GO" id="GO:0006879">
    <property type="term" value="P:intracellular iron ion homeostasis"/>
    <property type="evidence" value="ECO:0007669"/>
    <property type="project" value="TreeGrafter"/>
</dbReference>
<gene>
    <name evidence="15" type="ORF">A1O3_07682</name>
</gene>
<keyword evidence="7" id="KW-0560">Oxidoreductase</keyword>
<dbReference type="HOGENOM" id="CLU_010365_1_0_1"/>
<feature type="compositionally biased region" description="Polar residues" evidence="11">
    <location>
        <begin position="668"/>
        <end position="678"/>
    </location>
</feature>
<keyword evidence="9 12" id="KW-0472">Membrane</keyword>
<dbReference type="SFLD" id="SFLDS00052">
    <property type="entry name" value="Ferric_Reductase_Domain"/>
    <property type="match status" value="1"/>
</dbReference>
<reference evidence="15 16" key="1">
    <citation type="submission" date="2013-03" db="EMBL/GenBank/DDBJ databases">
        <title>The Genome Sequence of Capronia epimyces CBS 606.96.</title>
        <authorList>
            <consortium name="The Broad Institute Genomics Platform"/>
            <person name="Cuomo C."/>
            <person name="de Hoog S."/>
            <person name="Gorbushina A."/>
            <person name="Walker B."/>
            <person name="Young S.K."/>
            <person name="Zeng Q."/>
            <person name="Gargeya S."/>
            <person name="Fitzgerald M."/>
            <person name="Haas B."/>
            <person name="Abouelleil A."/>
            <person name="Allen A.W."/>
            <person name="Alvarado L."/>
            <person name="Arachchi H.M."/>
            <person name="Berlin A.M."/>
            <person name="Chapman S.B."/>
            <person name="Gainer-Dewar J."/>
            <person name="Goldberg J."/>
            <person name="Griggs A."/>
            <person name="Gujja S."/>
            <person name="Hansen M."/>
            <person name="Howarth C."/>
            <person name="Imamovic A."/>
            <person name="Ireland A."/>
            <person name="Larimer J."/>
            <person name="McCowan C."/>
            <person name="Murphy C."/>
            <person name="Pearson M."/>
            <person name="Poon T.W."/>
            <person name="Priest M."/>
            <person name="Roberts A."/>
            <person name="Saif S."/>
            <person name="Shea T."/>
            <person name="Sisk P."/>
            <person name="Sykes S."/>
            <person name="Wortman J."/>
            <person name="Nusbaum C."/>
            <person name="Birren B."/>
        </authorList>
    </citation>
    <scope>NUCLEOTIDE SEQUENCE [LARGE SCALE GENOMIC DNA]</scope>
    <source>
        <strain evidence="15 16">CBS 606.96</strain>
    </source>
</reference>
<keyword evidence="16" id="KW-1185">Reference proteome</keyword>
<accession>W9XWP3</accession>
<dbReference type="InterPro" id="IPR013121">
    <property type="entry name" value="Fe_red_NAD-bd_6"/>
</dbReference>
<dbReference type="EMBL" id="AMGY01000006">
    <property type="protein sequence ID" value="EXJ81391.1"/>
    <property type="molecule type" value="Genomic_DNA"/>
</dbReference>
<keyword evidence="5" id="KW-0249">Electron transport</keyword>
<dbReference type="SFLD" id="SFLDG01168">
    <property type="entry name" value="Ferric_reductase_subgroup_(FRE"/>
    <property type="match status" value="1"/>
</dbReference>
<feature type="transmembrane region" description="Helical" evidence="12">
    <location>
        <begin position="370"/>
        <end position="389"/>
    </location>
</feature>
<dbReference type="Pfam" id="PF08030">
    <property type="entry name" value="NAD_binding_6"/>
    <property type="match status" value="1"/>
</dbReference>
<dbReference type="SUPFAM" id="SSF52343">
    <property type="entry name" value="Ferredoxin reductase-like, C-terminal NADP-linked domain"/>
    <property type="match status" value="1"/>
</dbReference>
<dbReference type="PANTHER" id="PTHR32361">
    <property type="entry name" value="FERRIC/CUPRIC REDUCTASE TRANSMEMBRANE COMPONENT"/>
    <property type="match status" value="1"/>
</dbReference>
<feature type="transmembrane region" description="Helical" evidence="12">
    <location>
        <begin position="308"/>
        <end position="326"/>
    </location>
</feature>
<dbReference type="GO" id="GO:0006826">
    <property type="term" value="P:iron ion transport"/>
    <property type="evidence" value="ECO:0007669"/>
    <property type="project" value="TreeGrafter"/>
</dbReference>
<dbReference type="GO" id="GO:0005886">
    <property type="term" value="C:plasma membrane"/>
    <property type="evidence" value="ECO:0007669"/>
    <property type="project" value="TreeGrafter"/>
</dbReference>
<proteinExistence type="inferred from homology"/>
<dbReference type="Pfam" id="PF08022">
    <property type="entry name" value="FAD_binding_8"/>
    <property type="match status" value="1"/>
</dbReference>
<feature type="transmembrane region" description="Helical" evidence="12">
    <location>
        <begin position="154"/>
        <end position="173"/>
    </location>
</feature>
<protein>
    <recommendedName>
        <fullName evidence="14">FAD-binding FR-type domain-containing protein</fullName>
    </recommendedName>
</protein>
<dbReference type="InterPro" id="IPR013130">
    <property type="entry name" value="Fe3_Rdtase_TM_dom"/>
</dbReference>
<keyword evidence="10" id="KW-0325">Glycoprotein</keyword>
<dbReference type="STRING" id="1182542.W9XWP3"/>
<dbReference type="InterPro" id="IPR013112">
    <property type="entry name" value="FAD-bd_8"/>
</dbReference>
<evidence type="ECO:0000256" key="7">
    <source>
        <dbReference type="ARBA" id="ARBA00023002"/>
    </source>
</evidence>
<evidence type="ECO:0000313" key="15">
    <source>
        <dbReference type="EMBL" id="EXJ81391.1"/>
    </source>
</evidence>
<dbReference type="Proteomes" id="UP000019478">
    <property type="component" value="Unassembled WGS sequence"/>
</dbReference>
<evidence type="ECO:0000256" key="10">
    <source>
        <dbReference type="ARBA" id="ARBA00023180"/>
    </source>
</evidence>
<feature type="signal peptide" evidence="13">
    <location>
        <begin position="1"/>
        <end position="20"/>
    </location>
</feature>
<dbReference type="InterPro" id="IPR051410">
    <property type="entry name" value="Ferric/Cupric_Reductase"/>
</dbReference>
<evidence type="ECO:0000256" key="8">
    <source>
        <dbReference type="ARBA" id="ARBA00023065"/>
    </source>
</evidence>
<feature type="region of interest" description="Disordered" evidence="11">
    <location>
        <begin position="638"/>
        <end position="678"/>
    </location>
</feature>
<dbReference type="PANTHER" id="PTHR32361:SF9">
    <property type="entry name" value="FERRIC REDUCTASE TRANSMEMBRANE COMPONENT 3-RELATED"/>
    <property type="match status" value="1"/>
</dbReference>
<keyword evidence="4 12" id="KW-0812">Transmembrane</keyword>
<evidence type="ECO:0000256" key="1">
    <source>
        <dbReference type="ARBA" id="ARBA00004141"/>
    </source>
</evidence>